<evidence type="ECO:0000313" key="1">
    <source>
        <dbReference type="EMBL" id="KAK3279409.1"/>
    </source>
</evidence>
<dbReference type="Proteomes" id="UP001190700">
    <property type="component" value="Unassembled WGS sequence"/>
</dbReference>
<evidence type="ECO:0000313" key="2">
    <source>
        <dbReference type="Proteomes" id="UP001190700"/>
    </source>
</evidence>
<protein>
    <submittedName>
        <fullName evidence="1">Uncharacterized protein</fullName>
    </submittedName>
</protein>
<organism evidence="1 2">
    <name type="scientific">Cymbomonas tetramitiformis</name>
    <dbReference type="NCBI Taxonomy" id="36881"/>
    <lineage>
        <taxon>Eukaryota</taxon>
        <taxon>Viridiplantae</taxon>
        <taxon>Chlorophyta</taxon>
        <taxon>Pyramimonadophyceae</taxon>
        <taxon>Pyramimonadales</taxon>
        <taxon>Pyramimonadaceae</taxon>
        <taxon>Cymbomonas</taxon>
    </lineage>
</organism>
<name>A0AAE0LC67_9CHLO</name>
<dbReference type="EMBL" id="LGRX02004934">
    <property type="protein sequence ID" value="KAK3279409.1"/>
    <property type="molecule type" value="Genomic_DNA"/>
</dbReference>
<gene>
    <name evidence="1" type="ORF">CYMTET_12707</name>
</gene>
<sequence length="304" mass="34548">MRSCYSLCKYSHHCPEVILERQGLQGLDGKGQWPVPQCQEREHLSNRKAFAHSSEVANARTVAGYILNYSEYKELQQLSQLSRHNPADPCGVIFGQQFGAGFVRPDAEGTELEMMVKVMINVKPETYLEIGTGKSTSWFPLISSQRAYALENSVPYCESVLKSPVVECLVSQGRLQYVCGSGVNPDGTPLKLAQNGYPAQGTNISALAHAYVFAIDTFGFSQLDMALVDGRFRVACALKLLNYFHDESVLLIHDFWTRPQYGDVFRYYDLIGYTYSLAVLRRKNPRYLLEDWRMAWKRYLHDPF</sequence>
<dbReference type="AlphaFoldDB" id="A0AAE0LC67"/>
<comment type="caution">
    <text evidence="1">The sequence shown here is derived from an EMBL/GenBank/DDBJ whole genome shotgun (WGS) entry which is preliminary data.</text>
</comment>
<reference evidence="1 2" key="1">
    <citation type="journal article" date="2015" name="Genome Biol. Evol.">
        <title>Comparative Genomics of a Bacterivorous Green Alga Reveals Evolutionary Causalities and Consequences of Phago-Mixotrophic Mode of Nutrition.</title>
        <authorList>
            <person name="Burns J.A."/>
            <person name="Paasch A."/>
            <person name="Narechania A."/>
            <person name="Kim E."/>
        </authorList>
    </citation>
    <scope>NUCLEOTIDE SEQUENCE [LARGE SCALE GENOMIC DNA]</scope>
    <source>
        <strain evidence="1 2">PLY_AMNH</strain>
    </source>
</reference>
<accession>A0AAE0LC67</accession>
<dbReference type="Gene3D" id="3.40.50.150">
    <property type="entry name" value="Vaccinia Virus protein VP39"/>
    <property type="match status" value="1"/>
</dbReference>
<proteinExistence type="predicted"/>
<keyword evidence="2" id="KW-1185">Reference proteome</keyword>
<dbReference type="InterPro" id="IPR029063">
    <property type="entry name" value="SAM-dependent_MTases_sf"/>
</dbReference>